<comment type="caution">
    <text evidence="3">The sequence shown here is derived from an EMBL/GenBank/DDBJ whole genome shotgun (WGS) entry which is preliminary data.</text>
</comment>
<accession>A0ABV7J1X1</accession>
<reference evidence="4" key="1">
    <citation type="journal article" date="2019" name="Int. J. Syst. Evol. Microbiol.">
        <title>The Global Catalogue of Microorganisms (GCM) 10K type strain sequencing project: providing services to taxonomists for standard genome sequencing and annotation.</title>
        <authorList>
            <consortium name="The Broad Institute Genomics Platform"/>
            <consortium name="The Broad Institute Genome Sequencing Center for Infectious Disease"/>
            <person name="Wu L."/>
            <person name="Ma J."/>
        </authorList>
    </citation>
    <scope>NUCLEOTIDE SEQUENCE [LARGE SCALE GENOMIC DNA]</scope>
    <source>
        <strain evidence="4">KCTC 52039</strain>
    </source>
</reference>
<feature type="compositionally biased region" description="Polar residues" evidence="1">
    <location>
        <begin position="134"/>
        <end position="145"/>
    </location>
</feature>
<evidence type="ECO:0000313" key="3">
    <source>
        <dbReference type="EMBL" id="MFC3181833.1"/>
    </source>
</evidence>
<name>A0ABV7J1X1_9RHOB</name>
<keyword evidence="4" id="KW-1185">Reference proteome</keyword>
<evidence type="ECO:0000313" key="4">
    <source>
        <dbReference type="Proteomes" id="UP001595547"/>
    </source>
</evidence>
<feature type="signal peptide" evidence="2">
    <location>
        <begin position="1"/>
        <end position="18"/>
    </location>
</feature>
<keyword evidence="2" id="KW-0732">Signal</keyword>
<dbReference type="Proteomes" id="UP001595547">
    <property type="component" value="Unassembled WGS sequence"/>
</dbReference>
<feature type="chain" id="PRO_5045573162" evidence="2">
    <location>
        <begin position="19"/>
        <end position="722"/>
    </location>
</feature>
<evidence type="ECO:0000256" key="2">
    <source>
        <dbReference type="SAM" id="SignalP"/>
    </source>
</evidence>
<dbReference type="RefSeq" id="WP_380073417.1">
    <property type="nucleotide sequence ID" value="NZ_JBHRTO010000001.1"/>
</dbReference>
<feature type="region of interest" description="Disordered" evidence="1">
    <location>
        <begin position="120"/>
        <end position="148"/>
    </location>
</feature>
<dbReference type="EMBL" id="JBHRTO010000001">
    <property type="protein sequence ID" value="MFC3181833.1"/>
    <property type="molecule type" value="Genomic_DNA"/>
</dbReference>
<feature type="region of interest" description="Disordered" evidence="1">
    <location>
        <begin position="666"/>
        <end position="690"/>
    </location>
</feature>
<protein>
    <submittedName>
        <fullName evidence="3">Uncharacterized protein</fullName>
    </submittedName>
</protein>
<organism evidence="3 4">
    <name type="scientific">Cypionkella sinensis</name>
    <dbReference type="NCBI Taxonomy" id="1756043"/>
    <lineage>
        <taxon>Bacteria</taxon>
        <taxon>Pseudomonadati</taxon>
        <taxon>Pseudomonadota</taxon>
        <taxon>Alphaproteobacteria</taxon>
        <taxon>Rhodobacterales</taxon>
        <taxon>Paracoccaceae</taxon>
        <taxon>Cypionkella</taxon>
    </lineage>
</organism>
<evidence type="ECO:0000256" key="1">
    <source>
        <dbReference type="SAM" id="MobiDB-lite"/>
    </source>
</evidence>
<sequence>MIRLIFALWFALPLMAAAAPVVVKSGEHDGFTRLVLEYQRPVDWQVGRIDDGYVLRIANAPARYDLSETFKIIGKSRLAGISVDADSGTLNLAIACACYAIPFEFRPGIVVIDLRDGKPPKGSSFEEPLPPAQGESSEVSETSTAPGPRYNWQAAALEQLRGGAPPLNPTRSFAPPSNIDPSLQPLREALLHQISRGAAQGVVDMAKLQHEASPPILPKTGIDTARIGLGELPGLSMSNGLPDHQELNAEGAGCIESERLDVASWGDDSPIFEQIANYNAHLIGEFDRPDPKALQHAVQFQIFIGFGAEATQLLRAYPNVLPDAELFQSMAQLVDGRADQHSAFIGQESCDSRSALWAILAQPDLTASQHVNTNAAFLAFSGLPIGLRRDLGPVLADRFMMIGANDAAARVRDAILRAPGGAGPDASLLSAKIELHQGDAEKAEATLEQMVADPGPGTSAALVAMVDARIAQDLPIAPDMVAALEAIVKEQSGSAAAPAAIRALLLAEAASGDMDGAFALLPKAPDAEPQFWRILSLLGTDDAILAHAVREPEAPSPNLSGETAAKLAERLLNLGMADSALHWIPDESQADPVLLAKIQIQRHDGRAALRALTGQDSAAALQLRATAMQQLGDDAAAAQIYAQADARADEQRAMGNAGDWAGIASHGTGPWQQLASQLPPPSQPEAVPTVETGPLAAGQQIIDRSTATRDSIAALLNQVGAP</sequence>
<proteinExistence type="predicted"/>
<gene>
    <name evidence="3" type="ORF">ACFOGH_12585</name>
</gene>